<name>A0A4Y3W991_NITWI</name>
<gene>
    <name evidence="2" type="ORF">NWI01_14360</name>
</gene>
<feature type="chain" id="PRO_5021232893" evidence="1">
    <location>
        <begin position="20"/>
        <end position="146"/>
    </location>
</feature>
<protein>
    <submittedName>
        <fullName evidence="2">Uncharacterized protein</fullName>
    </submittedName>
</protein>
<accession>A0A4Y3W991</accession>
<proteinExistence type="predicted"/>
<keyword evidence="1" id="KW-0732">Signal</keyword>
<dbReference type="AlphaFoldDB" id="A0A4Y3W991"/>
<dbReference type="Proteomes" id="UP000318825">
    <property type="component" value="Unassembled WGS sequence"/>
</dbReference>
<reference evidence="2 3" key="1">
    <citation type="submission" date="2019-06" db="EMBL/GenBank/DDBJ databases">
        <title>Whole genome shotgun sequence of Nitrobacter winogradskyi NBRC 14297.</title>
        <authorList>
            <person name="Hosoyama A."/>
            <person name="Uohara A."/>
            <person name="Ohji S."/>
            <person name="Ichikawa N."/>
        </authorList>
    </citation>
    <scope>NUCLEOTIDE SEQUENCE [LARGE SCALE GENOMIC DNA]</scope>
    <source>
        <strain evidence="2 3">NBRC 14297</strain>
    </source>
</reference>
<comment type="caution">
    <text evidence="2">The sequence shown here is derived from an EMBL/GenBank/DDBJ whole genome shotgun (WGS) entry which is preliminary data.</text>
</comment>
<dbReference type="RefSeq" id="WP_244613686.1">
    <property type="nucleotide sequence ID" value="NZ_BJNF01000031.1"/>
</dbReference>
<sequence length="146" mass="16027">MLGASTKFVAIAVLAASLAACMTDSGDQGRGQGGLVYTDDRGVADQPFPADYRTQVLAFLRTYLNNPAGIRDAEMAEPVQRTVGGRRRYVNCLRYNAREIDGSYRGVAQRAIVYVDARLDRMIEKTDDLCAGAVYAPFPELEKLTR</sequence>
<evidence type="ECO:0000256" key="1">
    <source>
        <dbReference type="SAM" id="SignalP"/>
    </source>
</evidence>
<evidence type="ECO:0000313" key="2">
    <source>
        <dbReference type="EMBL" id="GEC15544.1"/>
    </source>
</evidence>
<feature type="signal peptide" evidence="1">
    <location>
        <begin position="1"/>
        <end position="19"/>
    </location>
</feature>
<dbReference type="PROSITE" id="PS51257">
    <property type="entry name" value="PROKAR_LIPOPROTEIN"/>
    <property type="match status" value="1"/>
</dbReference>
<dbReference type="EMBL" id="BJNF01000031">
    <property type="protein sequence ID" value="GEC15544.1"/>
    <property type="molecule type" value="Genomic_DNA"/>
</dbReference>
<organism evidence="2 3">
    <name type="scientific">Nitrobacter winogradskyi</name>
    <name type="common">Nitrobacter agilis</name>
    <dbReference type="NCBI Taxonomy" id="913"/>
    <lineage>
        <taxon>Bacteria</taxon>
        <taxon>Pseudomonadati</taxon>
        <taxon>Pseudomonadota</taxon>
        <taxon>Alphaproteobacteria</taxon>
        <taxon>Hyphomicrobiales</taxon>
        <taxon>Nitrobacteraceae</taxon>
        <taxon>Nitrobacter</taxon>
    </lineage>
</organism>
<evidence type="ECO:0000313" key="3">
    <source>
        <dbReference type="Proteomes" id="UP000318825"/>
    </source>
</evidence>